<keyword evidence="1" id="KW-1133">Transmembrane helix</keyword>
<keyword evidence="3" id="KW-1185">Reference proteome</keyword>
<reference evidence="3" key="1">
    <citation type="submission" date="2016-10" db="EMBL/GenBank/DDBJ databases">
        <authorList>
            <person name="Varghese N."/>
            <person name="Submissions S."/>
        </authorList>
    </citation>
    <scope>NUCLEOTIDE SEQUENCE [LARGE SCALE GENOMIC DNA]</scope>
    <source>
        <strain evidence="3">NLAE-zl-G277</strain>
    </source>
</reference>
<feature type="transmembrane region" description="Helical" evidence="1">
    <location>
        <begin position="93"/>
        <end position="118"/>
    </location>
</feature>
<feature type="transmembrane region" description="Helical" evidence="1">
    <location>
        <begin position="61"/>
        <end position="81"/>
    </location>
</feature>
<gene>
    <name evidence="2" type="ORF">SAMN05216313_11981</name>
</gene>
<sequence length="179" mass="20661">MSAAVQTVDRSGRDVHIFNREKKFGGREMGHRLLNKYLVLMDVGGAVYVLLELAWRGRSHWTMFVLGGLCFIGLGLINEVLPWDMPLWEQAAVGVLLITALEFFTGCVVNLMLGWQVWDYSDLPWNILGQVSLKYSALWLPVSLAGIVLDDCLRYRWFGEERPRYNLGLTRKWRWSVRL</sequence>
<feature type="transmembrane region" description="Helical" evidence="1">
    <location>
        <begin position="37"/>
        <end position="55"/>
    </location>
</feature>
<keyword evidence="1" id="KW-0472">Membrane</keyword>
<dbReference type="AlphaFoldDB" id="A0A1I0I6M5"/>
<dbReference type="Proteomes" id="UP000198508">
    <property type="component" value="Unassembled WGS sequence"/>
</dbReference>
<evidence type="ECO:0000313" key="3">
    <source>
        <dbReference type="Proteomes" id="UP000198508"/>
    </source>
</evidence>
<organism evidence="2 3">
    <name type="scientific">Enterocloster lavalensis</name>
    <dbReference type="NCBI Taxonomy" id="460384"/>
    <lineage>
        <taxon>Bacteria</taxon>
        <taxon>Bacillati</taxon>
        <taxon>Bacillota</taxon>
        <taxon>Clostridia</taxon>
        <taxon>Lachnospirales</taxon>
        <taxon>Lachnospiraceae</taxon>
        <taxon>Enterocloster</taxon>
    </lineage>
</organism>
<dbReference type="EMBL" id="FOIM01000019">
    <property type="protein sequence ID" value="SET91986.1"/>
    <property type="molecule type" value="Genomic_DNA"/>
</dbReference>
<keyword evidence="1" id="KW-0812">Transmembrane</keyword>
<feature type="transmembrane region" description="Helical" evidence="1">
    <location>
        <begin position="138"/>
        <end position="157"/>
    </location>
</feature>
<evidence type="ECO:0000256" key="1">
    <source>
        <dbReference type="SAM" id="Phobius"/>
    </source>
</evidence>
<dbReference type="STRING" id="460384.SAMN05216313_11981"/>
<dbReference type="InterPro" id="IPR010540">
    <property type="entry name" value="CmpB_TMEM229"/>
</dbReference>
<accession>A0A1I0I6M5</accession>
<evidence type="ECO:0000313" key="2">
    <source>
        <dbReference type="EMBL" id="SET91986.1"/>
    </source>
</evidence>
<dbReference type="Pfam" id="PF06541">
    <property type="entry name" value="ABC_trans_CmpB"/>
    <property type="match status" value="1"/>
</dbReference>
<protein>
    <submittedName>
        <fullName evidence="2">Putative ABC-transporter type IV</fullName>
    </submittedName>
</protein>
<name>A0A1I0I6M5_9FIRM</name>
<proteinExistence type="predicted"/>